<organismHost>
    <name type="scientific">Adoxophyes</name>
    <dbReference type="NCBI Taxonomy" id="85584"/>
</organismHost>
<name>Q7T9Y0_GVAO</name>
<accession>Q7T9Y0</accession>
<keyword evidence="3" id="KW-1185">Reference proteome</keyword>
<dbReference type="EMBL" id="AF547984">
    <property type="protein sequence ID" value="AAP85672.1"/>
    <property type="molecule type" value="Genomic_DNA"/>
</dbReference>
<dbReference type="Proteomes" id="UP000202129">
    <property type="component" value="Segment"/>
</dbReference>
<dbReference type="EMBL" id="KM226332">
    <property type="protein sequence ID" value="AJA91675.1"/>
    <property type="molecule type" value="Genomic_DNA"/>
</dbReference>
<dbReference type="RefSeq" id="NP_872489.1">
    <property type="nucleotide sequence ID" value="NC_005038.1"/>
</dbReference>
<dbReference type="KEGG" id="vg:1463378"/>
<dbReference type="GeneID" id="1463378"/>
<gene>
    <name evidence="1" type="primary">ORF_35</name>
</gene>
<organism evidence="1 3">
    <name type="scientific">Adoxophyes orana granulovirus</name>
    <name type="common">AoGV</name>
    <dbReference type="NCBI Taxonomy" id="170617"/>
    <lineage>
        <taxon>Viruses</taxon>
        <taxon>Viruses incertae sedis</taxon>
        <taxon>Naldaviricetes</taxon>
        <taxon>Lefavirales</taxon>
        <taxon>Baculoviridae</taxon>
        <taxon>Betabaculovirus</taxon>
        <taxon>Betabaculovirus adoranae</taxon>
    </lineage>
</organism>
<reference evidence="1 3" key="1">
    <citation type="journal article" date="2003" name="Virology">
        <title>The complete sequence of the Adoxophyes orana granulovirus genome.</title>
        <authorList>
            <person name="Wormleaton S."/>
            <person name="Kuzio J."/>
            <person name="Winstanley D."/>
        </authorList>
    </citation>
    <scope>NUCLEOTIDE SEQUENCE [LARGE SCALE GENOMIC DNA]</scope>
</reference>
<evidence type="ECO:0000313" key="1">
    <source>
        <dbReference type="EMBL" id="AAP85672.1"/>
    </source>
</evidence>
<proteinExistence type="predicted"/>
<sequence length="75" mass="8658">MIPVLDFNYVPADDIMDISNNTVSGDNEINLEDADIQKFIDQTRNVNSYCANSKHFNLFVDFILNDNITYSNFFI</sequence>
<protein>
    <submittedName>
        <fullName evidence="2">ADOR35</fullName>
    </submittedName>
    <submittedName>
        <fullName evidence="1">ORF_35</fullName>
    </submittedName>
</protein>
<evidence type="ECO:0000313" key="3">
    <source>
        <dbReference type="Proteomes" id="UP000202129"/>
    </source>
</evidence>
<evidence type="ECO:0000313" key="2">
    <source>
        <dbReference type="EMBL" id="AJA91675.1"/>
    </source>
</evidence>
<reference evidence="2" key="2">
    <citation type="journal article" date="2015" name="J. Gen. Virol.">
        <title>Isolation of an Adoxophyes orana granulovirus (AdorGV) occlusion body morphology mutant: biological activity, genome sequence and relationship to other isolates of AdorGV.</title>
        <authorList>
            <person name="Nakai M."/>
            <person name="Harrison R.L."/>
            <person name="Uchida H."/>
            <person name="Ukuda R."/>
            <person name="Hikihara S."/>
            <person name="Ishii K."/>
            <person name="Kunimi Y."/>
        </authorList>
    </citation>
    <scope>NUCLEOTIDE SEQUENCE</scope>
    <source>
        <strain evidence="2">Miyazaki</strain>
    </source>
</reference>